<dbReference type="RefSeq" id="WP_238198774.1">
    <property type="nucleotide sequence ID" value="NZ_BPQZ01000026.1"/>
</dbReference>
<evidence type="ECO:0000256" key="1">
    <source>
        <dbReference type="SAM" id="MobiDB-lite"/>
    </source>
</evidence>
<organism evidence="2 3">
    <name type="scientific">Methylobacterium tardum</name>
    <dbReference type="NCBI Taxonomy" id="374432"/>
    <lineage>
        <taxon>Bacteria</taxon>
        <taxon>Pseudomonadati</taxon>
        <taxon>Pseudomonadota</taxon>
        <taxon>Alphaproteobacteria</taxon>
        <taxon>Hyphomicrobiales</taxon>
        <taxon>Methylobacteriaceae</taxon>
        <taxon>Methylobacterium</taxon>
    </lineage>
</organism>
<dbReference type="AlphaFoldDB" id="A0AA37TEP3"/>
<comment type="caution">
    <text evidence="2">The sequence shown here is derived from an EMBL/GenBank/DDBJ whole genome shotgun (WGS) entry which is preliminary data.</text>
</comment>
<protein>
    <submittedName>
        <fullName evidence="2">Uncharacterized protein</fullName>
    </submittedName>
</protein>
<dbReference type="EMBL" id="BSPL01000020">
    <property type="protein sequence ID" value="GLS72224.1"/>
    <property type="molecule type" value="Genomic_DNA"/>
</dbReference>
<feature type="compositionally biased region" description="Basic and acidic residues" evidence="1">
    <location>
        <begin position="25"/>
        <end position="40"/>
    </location>
</feature>
<accession>A0AA37TEP3</accession>
<gene>
    <name evidence="2" type="ORF">GCM10007890_42370</name>
</gene>
<feature type="region of interest" description="Disordered" evidence="1">
    <location>
        <begin position="1"/>
        <end position="77"/>
    </location>
</feature>
<dbReference type="Proteomes" id="UP001157440">
    <property type="component" value="Unassembled WGS sequence"/>
</dbReference>
<evidence type="ECO:0000313" key="2">
    <source>
        <dbReference type="EMBL" id="GLS72224.1"/>
    </source>
</evidence>
<evidence type="ECO:0000313" key="3">
    <source>
        <dbReference type="Proteomes" id="UP001157440"/>
    </source>
</evidence>
<proteinExistence type="predicted"/>
<reference evidence="3" key="1">
    <citation type="journal article" date="2019" name="Int. J. Syst. Evol. Microbiol.">
        <title>The Global Catalogue of Microorganisms (GCM) 10K type strain sequencing project: providing services to taxonomists for standard genome sequencing and annotation.</title>
        <authorList>
            <consortium name="The Broad Institute Genomics Platform"/>
            <consortium name="The Broad Institute Genome Sequencing Center for Infectious Disease"/>
            <person name="Wu L."/>
            <person name="Ma J."/>
        </authorList>
    </citation>
    <scope>NUCLEOTIDE SEQUENCE [LARGE SCALE GENOMIC DNA]</scope>
    <source>
        <strain evidence="3">NBRC 103632</strain>
    </source>
</reference>
<name>A0AA37TEP3_9HYPH</name>
<keyword evidence="3" id="KW-1185">Reference proteome</keyword>
<sequence length="77" mass="8242">MPHFSDDPGAGDDPNLLRRLHRMLHGRDPAPRRPPTRAERFGVPAPLGAPAPTDGARDPQDAVLAGPDPRPAGSRPR</sequence>